<reference evidence="5" key="1">
    <citation type="submission" date="2020-10" db="EMBL/GenBank/DDBJ databases">
        <title>Mucilaginibacter mali sp. nov., isolated from rhizosphere soil of apple orchard.</title>
        <authorList>
            <person name="Lee J.-S."/>
            <person name="Kim H.S."/>
            <person name="Kim J.-S."/>
        </authorList>
    </citation>
    <scope>NUCLEOTIDE SEQUENCE</scope>
    <source>
        <strain evidence="5">KCTC 22746</strain>
    </source>
</reference>
<dbReference type="PANTHER" id="PTHR33619:SF3">
    <property type="entry name" value="POLYSACCHARIDE EXPORT PROTEIN GFCE-RELATED"/>
    <property type="match status" value="1"/>
</dbReference>
<evidence type="ECO:0000256" key="1">
    <source>
        <dbReference type="ARBA" id="ARBA00022729"/>
    </source>
</evidence>
<evidence type="ECO:0000259" key="3">
    <source>
        <dbReference type="Pfam" id="PF02563"/>
    </source>
</evidence>
<keyword evidence="6" id="KW-1185">Reference proteome</keyword>
<dbReference type="Proteomes" id="UP000622475">
    <property type="component" value="Unassembled WGS sequence"/>
</dbReference>
<dbReference type="InterPro" id="IPR003715">
    <property type="entry name" value="Poly_export_N"/>
</dbReference>
<dbReference type="GO" id="GO:0015159">
    <property type="term" value="F:polysaccharide transmembrane transporter activity"/>
    <property type="evidence" value="ECO:0007669"/>
    <property type="project" value="InterPro"/>
</dbReference>
<comment type="caution">
    <text evidence="5">The sequence shown here is derived from an EMBL/GenBank/DDBJ whole genome shotgun (WGS) entry which is preliminary data.</text>
</comment>
<dbReference type="Gene3D" id="3.10.560.10">
    <property type="entry name" value="Outer membrane lipoprotein wza domain like"/>
    <property type="match status" value="1"/>
</dbReference>
<dbReference type="InterPro" id="IPR019554">
    <property type="entry name" value="Soluble_ligand-bd"/>
</dbReference>
<evidence type="ECO:0000313" key="5">
    <source>
        <dbReference type="EMBL" id="MBE9662423.1"/>
    </source>
</evidence>
<dbReference type="PANTHER" id="PTHR33619">
    <property type="entry name" value="POLYSACCHARIDE EXPORT PROTEIN GFCE-RELATED"/>
    <property type="match status" value="1"/>
</dbReference>
<evidence type="ECO:0000313" key="6">
    <source>
        <dbReference type="Proteomes" id="UP000622475"/>
    </source>
</evidence>
<feature type="domain" description="Polysaccharide export protein N-terminal" evidence="3">
    <location>
        <begin position="51"/>
        <end position="151"/>
    </location>
</feature>
<keyword evidence="2" id="KW-0472">Membrane</keyword>
<dbReference type="InterPro" id="IPR049712">
    <property type="entry name" value="Poly_export"/>
</dbReference>
<dbReference type="RefSeq" id="WP_194111593.1">
    <property type="nucleotide sequence ID" value="NZ_JADFFL010000003.1"/>
</dbReference>
<dbReference type="EMBL" id="JADFFL010000003">
    <property type="protein sequence ID" value="MBE9662423.1"/>
    <property type="molecule type" value="Genomic_DNA"/>
</dbReference>
<dbReference type="Pfam" id="PF10531">
    <property type="entry name" value="SLBB"/>
    <property type="match status" value="1"/>
</dbReference>
<feature type="transmembrane region" description="Helical" evidence="2">
    <location>
        <begin position="254"/>
        <end position="271"/>
    </location>
</feature>
<gene>
    <name evidence="5" type="ORF">IRJ16_11050</name>
</gene>
<name>A0A929KYT4_9SPHI</name>
<keyword evidence="2" id="KW-1133">Transmembrane helix</keyword>
<evidence type="ECO:0000256" key="2">
    <source>
        <dbReference type="SAM" id="Phobius"/>
    </source>
</evidence>
<keyword evidence="2" id="KW-0812">Transmembrane</keyword>
<protein>
    <submittedName>
        <fullName evidence="5">Polysaccharide biosynthesis/export family protein</fullName>
    </submittedName>
</protein>
<proteinExistence type="predicted"/>
<evidence type="ECO:0000259" key="4">
    <source>
        <dbReference type="Pfam" id="PF10531"/>
    </source>
</evidence>
<keyword evidence="1" id="KW-0732">Signal</keyword>
<dbReference type="Pfam" id="PF02563">
    <property type="entry name" value="Poly_export"/>
    <property type="match status" value="1"/>
</dbReference>
<accession>A0A929KYT4</accession>
<sequence>MHKILSRWLFFLTFVVLLNVSCSSIKNYKYFGDLSDTAKITKIVNGLYQEPKIQIDDILYISIQTLDRASSAAINEANGQVAGGVSSSFQSANILSGNTANSYGYLVDKKGNVHIPVLGQVSLVGLTTTEAREKVEQQAVLFYKSPSVVLRFANFKITVLGEVQRPGSYVMPNEKVTLLDAIGYAGDLTIYGKRNNVLLIRRASDGSVNAIRFDLNNSEVFRSPYFYLQQNDEIYVEPLKAKVASSDASQTRNISIFTAVLSLVIILVTRIN</sequence>
<feature type="domain" description="Soluble ligand binding" evidence="4">
    <location>
        <begin position="156"/>
        <end position="208"/>
    </location>
</feature>
<organism evidence="5 6">
    <name type="scientific">Mucilaginibacter myungsuensis</name>
    <dbReference type="NCBI Taxonomy" id="649104"/>
    <lineage>
        <taxon>Bacteria</taxon>
        <taxon>Pseudomonadati</taxon>
        <taxon>Bacteroidota</taxon>
        <taxon>Sphingobacteriia</taxon>
        <taxon>Sphingobacteriales</taxon>
        <taxon>Sphingobacteriaceae</taxon>
        <taxon>Mucilaginibacter</taxon>
    </lineage>
</organism>
<dbReference type="AlphaFoldDB" id="A0A929KYT4"/>